<proteinExistence type="predicted"/>
<keyword evidence="2" id="KW-0812">Transmembrane</keyword>
<dbReference type="Proteomes" id="UP000681341">
    <property type="component" value="Unassembled WGS sequence"/>
</dbReference>
<reference evidence="3 4" key="1">
    <citation type="submission" date="2021-03" db="EMBL/GenBank/DDBJ databases">
        <title>Glycomyces sp. nov., a novel actinomycete isolated from soil.</title>
        <authorList>
            <person name="Yang X."/>
            <person name="Xu X."/>
        </authorList>
    </citation>
    <scope>NUCLEOTIDE SEQUENCE [LARGE SCALE GENOMIC DNA]</scope>
    <source>
        <strain evidence="3 4">NEAU-S30</strain>
    </source>
</reference>
<feature type="compositionally biased region" description="Basic and acidic residues" evidence="1">
    <location>
        <begin position="435"/>
        <end position="447"/>
    </location>
</feature>
<sequence>MIASASPVFRAPRRGWGLAPIGERRPVANGGTLDLRVGWCGGRWLIADPAERLQIALDREKSGDPVASDGFLRSSLVPVVLVDGEPVATGWGRLRLPLTAGRHLVEVQSQHSRAWRAIDVKRDAATKIDYVGMLGESHRSYGDLEVPQRLRDLSGYTIGPRGRLNYFQYLPAHARQRLGFAATLIGGLVAGVVALALTSVGVPLMAAMVAWWILVAVGFALWGVRVLWTFLRCNRLGHEAPLALRDAVVLDGDGPLPALGAGAGGILVDARFLKADLSSGELALQLPEGQRHIHAGQRKALDAVGEVEPIAHRFAMPPPEILLDGAPVGACWTRMWFEVPPGSHRLEVRTPDAPLPVEGGEHRPHHASAVVNLAAGEAALIDLVVTVTAVPDPLRPVLHQWHCRIDRLGPQSEREAPEAPKADVRGGLRRAATGRHWETKDDIPPER</sequence>
<name>A0ABS3U9Z3_9ACTN</name>
<dbReference type="RefSeq" id="WP_208499282.1">
    <property type="nucleotide sequence ID" value="NZ_JAGFNP010000016.1"/>
</dbReference>
<evidence type="ECO:0000256" key="2">
    <source>
        <dbReference type="SAM" id="Phobius"/>
    </source>
</evidence>
<evidence type="ECO:0000313" key="4">
    <source>
        <dbReference type="Proteomes" id="UP000681341"/>
    </source>
</evidence>
<protein>
    <submittedName>
        <fullName evidence="3">Uncharacterized protein</fullName>
    </submittedName>
</protein>
<organism evidence="3 4">
    <name type="scientific">Glycomyces niveus</name>
    <dbReference type="NCBI Taxonomy" id="2820287"/>
    <lineage>
        <taxon>Bacteria</taxon>
        <taxon>Bacillati</taxon>
        <taxon>Actinomycetota</taxon>
        <taxon>Actinomycetes</taxon>
        <taxon>Glycomycetales</taxon>
        <taxon>Glycomycetaceae</taxon>
        <taxon>Glycomyces</taxon>
    </lineage>
</organism>
<accession>A0ABS3U9Z3</accession>
<comment type="caution">
    <text evidence="3">The sequence shown here is derived from an EMBL/GenBank/DDBJ whole genome shotgun (WGS) entry which is preliminary data.</text>
</comment>
<keyword evidence="4" id="KW-1185">Reference proteome</keyword>
<evidence type="ECO:0000256" key="1">
    <source>
        <dbReference type="SAM" id="MobiDB-lite"/>
    </source>
</evidence>
<feature type="transmembrane region" description="Helical" evidence="2">
    <location>
        <begin position="209"/>
        <end position="228"/>
    </location>
</feature>
<feature type="region of interest" description="Disordered" evidence="1">
    <location>
        <begin position="409"/>
        <end position="447"/>
    </location>
</feature>
<feature type="compositionally biased region" description="Basic and acidic residues" evidence="1">
    <location>
        <begin position="409"/>
        <end position="426"/>
    </location>
</feature>
<evidence type="ECO:0000313" key="3">
    <source>
        <dbReference type="EMBL" id="MBO3735598.1"/>
    </source>
</evidence>
<keyword evidence="2" id="KW-0472">Membrane</keyword>
<feature type="transmembrane region" description="Helical" evidence="2">
    <location>
        <begin position="178"/>
        <end position="197"/>
    </location>
</feature>
<gene>
    <name evidence="3" type="ORF">J5V16_22470</name>
</gene>
<dbReference type="EMBL" id="JAGFNP010000016">
    <property type="protein sequence ID" value="MBO3735598.1"/>
    <property type="molecule type" value="Genomic_DNA"/>
</dbReference>
<keyword evidence="2" id="KW-1133">Transmembrane helix</keyword>